<dbReference type="GO" id="GO:0008061">
    <property type="term" value="F:chitin binding"/>
    <property type="evidence" value="ECO:0007669"/>
    <property type="project" value="InterPro"/>
</dbReference>
<dbReference type="KEGG" id="foc:113210927"/>
<feature type="compositionally biased region" description="Low complexity" evidence="1">
    <location>
        <begin position="35"/>
        <end position="44"/>
    </location>
</feature>
<sequence>PPTYLPPVTYTQRLAPPPPPPTTTRRPPPPPSTYLPPVTTTTTRRPPPPPPPPTTRRPPPPPSTYLPPVTQRTTTPAPEYLPPVEINLKKVDKDNNFQFVYNLPEVSTRRVIPTTTTTTPKPSRDYLPPEDNIEGLELLPEFVNPPKPKPKPKAEDDGQYNDPNDDPTKWNLRDSIPGEPGKDYPTLREIPTTDFSCEGRADGYYADVQTGCQVFHVCSSLAPKSSFLCNNGSLFNQERFTCDWWSNVDCPNSDKSFFMNDLIGKTINVAMPTAQNPKLDASRLQFQREFTLLESAGGQTRSKYDYNLVSMTHLHKKKFIAASQQDVSIEGGNGVQDSQSGASQQQSESLFRRKSSQQSSGILSQQVIDESAAEQYKTEKETKVVLLPLKTQRIIEEEVLVPHSQVIETKVAFSPKTNSRRVISSQIISTTPQSTVSEFSSSSSSSSSSQSSSEDVVLIPRKQSSRRVVKVVKQVVQQEEPAQLQALQPIDDEQIVEADSSKDFGARLKPRSASKDLLAQ</sequence>
<dbReference type="InterPro" id="IPR002557">
    <property type="entry name" value="Chitin-bd_dom"/>
</dbReference>
<feature type="compositionally biased region" description="Pro residues" evidence="1">
    <location>
        <begin position="15"/>
        <end position="34"/>
    </location>
</feature>
<evidence type="ECO:0000259" key="2">
    <source>
        <dbReference type="PROSITE" id="PS50940"/>
    </source>
</evidence>
<dbReference type="GO" id="GO:0005576">
    <property type="term" value="C:extracellular region"/>
    <property type="evidence" value="ECO:0007669"/>
    <property type="project" value="InterPro"/>
</dbReference>
<evidence type="ECO:0000313" key="4">
    <source>
        <dbReference type="RefSeq" id="XP_052123425.1"/>
    </source>
</evidence>
<accession>A0A9C6WYI3</accession>
<organism evidence="3 4">
    <name type="scientific">Frankliniella occidentalis</name>
    <name type="common">Western flower thrips</name>
    <name type="synonym">Euthrips occidentalis</name>
    <dbReference type="NCBI Taxonomy" id="133901"/>
    <lineage>
        <taxon>Eukaryota</taxon>
        <taxon>Metazoa</taxon>
        <taxon>Ecdysozoa</taxon>
        <taxon>Arthropoda</taxon>
        <taxon>Hexapoda</taxon>
        <taxon>Insecta</taxon>
        <taxon>Pterygota</taxon>
        <taxon>Neoptera</taxon>
        <taxon>Paraneoptera</taxon>
        <taxon>Thysanoptera</taxon>
        <taxon>Terebrantia</taxon>
        <taxon>Thripoidea</taxon>
        <taxon>Thripidae</taxon>
        <taxon>Frankliniella</taxon>
    </lineage>
</organism>
<feature type="compositionally biased region" description="Low complexity" evidence="1">
    <location>
        <begin position="434"/>
        <end position="453"/>
    </location>
</feature>
<evidence type="ECO:0000256" key="1">
    <source>
        <dbReference type="SAM" id="MobiDB-lite"/>
    </source>
</evidence>
<dbReference type="Gene3D" id="2.170.140.10">
    <property type="entry name" value="Chitin binding domain"/>
    <property type="match status" value="1"/>
</dbReference>
<gene>
    <name evidence="4" type="primary">LOC113210927</name>
</gene>
<dbReference type="SMART" id="SM00494">
    <property type="entry name" value="ChtBD2"/>
    <property type="match status" value="1"/>
</dbReference>
<dbReference type="InterPro" id="IPR052976">
    <property type="entry name" value="Scoloptoxin-like"/>
</dbReference>
<feature type="domain" description="Chitin-binding type-2" evidence="2">
    <location>
        <begin position="194"/>
        <end position="252"/>
    </location>
</feature>
<proteinExistence type="predicted"/>
<name>A0A9C6WYI3_FRAOC</name>
<dbReference type="InterPro" id="IPR036508">
    <property type="entry name" value="Chitin-bd_dom_sf"/>
</dbReference>
<dbReference type="OrthoDB" id="10052888at2759"/>
<feature type="compositionally biased region" description="Low complexity" evidence="1">
    <location>
        <begin position="336"/>
        <end position="349"/>
    </location>
</feature>
<feature type="region of interest" description="Disordered" evidence="1">
    <location>
        <begin position="1"/>
        <end position="81"/>
    </location>
</feature>
<dbReference type="Pfam" id="PF01607">
    <property type="entry name" value="CBM_14"/>
    <property type="match status" value="1"/>
</dbReference>
<reference evidence="4" key="1">
    <citation type="submission" date="2025-08" db="UniProtKB">
        <authorList>
            <consortium name="RefSeq"/>
        </authorList>
    </citation>
    <scope>IDENTIFICATION</scope>
    <source>
        <tissue evidence="4">Whole organism</tissue>
    </source>
</reference>
<dbReference type="PANTHER" id="PTHR22933:SF42">
    <property type="entry name" value="FI18455P1-RELATED"/>
    <property type="match status" value="1"/>
</dbReference>
<protein>
    <submittedName>
        <fullName evidence="4">Uncharacterized protein LOC113210927</fullName>
    </submittedName>
</protein>
<feature type="region of interest" description="Disordered" evidence="1">
    <location>
        <begin position="111"/>
        <end position="189"/>
    </location>
</feature>
<dbReference type="AlphaFoldDB" id="A0A9C6WYI3"/>
<feature type="region of interest" description="Disordered" evidence="1">
    <location>
        <begin position="434"/>
        <end position="465"/>
    </location>
</feature>
<dbReference type="PROSITE" id="PS50940">
    <property type="entry name" value="CHIT_BIND_II"/>
    <property type="match status" value="1"/>
</dbReference>
<dbReference type="SUPFAM" id="SSF57625">
    <property type="entry name" value="Invertebrate chitin-binding proteins"/>
    <property type="match status" value="1"/>
</dbReference>
<feature type="non-terminal residue" evidence="4">
    <location>
        <position position="1"/>
    </location>
</feature>
<dbReference type="Proteomes" id="UP000504606">
    <property type="component" value="Unplaced"/>
</dbReference>
<dbReference type="PANTHER" id="PTHR22933">
    <property type="entry name" value="FI18007P1-RELATED"/>
    <property type="match status" value="1"/>
</dbReference>
<feature type="region of interest" description="Disordered" evidence="1">
    <location>
        <begin position="330"/>
        <end position="357"/>
    </location>
</feature>
<dbReference type="GeneID" id="113210927"/>
<keyword evidence="3" id="KW-1185">Reference proteome</keyword>
<feature type="compositionally biased region" description="Pro residues" evidence="1">
    <location>
        <begin position="45"/>
        <end position="65"/>
    </location>
</feature>
<dbReference type="RefSeq" id="XP_052123425.1">
    <property type="nucleotide sequence ID" value="XM_052267465.1"/>
</dbReference>
<feature type="region of interest" description="Disordered" evidence="1">
    <location>
        <begin position="498"/>
        <end position="520"/>
    </location>
</feature>
<evidence type="ECO:0000313" key="3">
    <source>
        <dbReference type="Proteomes" id="UP000504606"/>
    </source>
</evidence>